<dbReference type="InterPro" id="IPR002625">
    <property type="entry name" value="Smr_dom"/>
</dbReference>
<dbReference type="PANTHER" id="PTHR35562:SF2">
    <property type="entry name" value="DNA ENDONUCLEASE SMRA-RELATED"/>
    <property type="match status" value="1"/>
</dbReference>
<sequence length="202" mass="22219">MSKRRPTQAELELWQLIAKTAQPLPSRRRRRRAVEAQAEAAAAATPAETAKKSAKAAKSKAASLLPPAPPPVPLAKIHDLSHGVTIGIDRRQADRFRQGRLEIDGKIDLHGRTQAEAHDALHAFIHRAHRAGKRCLLVITGKGGVKLAGVGSSEERTRGILRQAVPRWLNEPGLRRYILAFDHARPQHGGEGALYVLLKRDR</sequence>
<feature type="domain" description="Smr" evidence="2">
    <location>
        <begin position="107"/>
        <end position="199"/>
    </location>
</feature>
<comment type="caution">
    <text evidence="3">The sequence shown here is derived from an EMBL/GenBank/DDBJ whole genome shotgun (WGS) entry which is preliminary data.</text>
</comment>
<dbReference type="SUPFAM" id="SSF160443">
    <property type="entry name" value="SMR domain-like"/>
    <property type="match status" value="1"/>
</dbReference>
<dbReference type="EMBL" id="JAXCLW010000001">
    <property type="protein sequence ID" value="MDY0881997.1"/>
    <property type="molecule type" value="Genomic_DNA"/>
</dbReference>
<dbReference type="Proteomes" id="UP001279642">
    <property type="component" value="Unassembled WGS sequence"/>
</dbReference>
<dbReference type="RefSeq" id="WP_320507036.1">
    <property type="nucleotide sequence ID" value="NZ_JAXCLW010000001.1"/>
</dbReference>
<dbReference type="PROSITE" id="PS50828">
    <property type="entry name" value="SMR"/>
    <property type="match status" value="1"/>
</dbReference>
<keyword evidence="4" id="KW-1185">Reference proteome</keyword>
<gene>
    <name evidence="3" type="ORF">SMD27_04015</name>
</gene>
<name>A0ABU5E6R3_9PROT</name>
<protein>
    <submittedName>
        <fullName evidence="3">Smr/MutS family protein</fullName>
    </submittedName>
</protein>
<evidence type="ECO:0000313" key="4">
    <source>
        <dbReference type="Proteomes" id="UP001279642"/>
    </source>
</evidence>
<dbReference type="InterPro" id="IPR036063">
    <property type="entry name" value="Smr_dom_sf"/>
</dbReference>
<evidence type="ECO:0000256" key="1">
    <source>
        <dbReference type="SAM" id="MobiDB-lite"/>
    </source>
</evidence>
<dbReference type="SMART" id="SM00463">
    <property type="entry name" value="SMR"/>
    <property type="match status" value="1"/>
</dbReference>
<proteinExistence type="predicted"/>
<dbReference type="Pfam" id="PF01713">
    <property type="entry name" value="Smr"/>
    <property type="match status" value="1"/>
</dbReference>
<evidence type="ECO:0000259" key="2">
    <source>
        <dbReference type="PROSITE" id="PS50828"/>
    </source>
</evidence>
<feature type="compositionally biased region" description="Low complexity" evidence="1">
    <location>
        <begin position="35"/>
        <end position="48"/>
    </location>
</feature>
<dbReference type="Gene3D" id="3.30.1370.110">
    <property type="match status" value="1"/>
</dbReference>
<reference evidence="3 4" key="1">
    <citation type="journal article" date="2016" name="Antonie Van Leeuwenhoek">
        <title>Dongia soli sp. nov., isolated from soil from Dokdo, Korea.</title>
        <authorList>
            <person name="Kim D.U."/>
            <person name="Lee H."/>
            <person name="Kim H."/>
            <person name="Kim S.G."/>
            <person name="Ka J.O."/>
        </authorList>
    </citation>
    <scope>NUCLEOTIDE SEQUENCE [LARGE SCALE GENOMIC DNA]</scope>
    <source>
        <strain evidence="3 4">D78</strain>
    </source>
</reference>
<evidence type="ECO:0000313" key="3">
    <source>
        <dbReference type="EMBL" id="MDY0881997.1"/>
    </source>
</evidence>
<accession>A0ABU5E6R3</accession>
<dbReference type="PANTHER" id="PTHR35562">
    <property type="entry name" value="DNA ENDONUCLEASE SMRA-RELATED"/>
    <property type="match status" value="1"/>
</dbReference>
<organism evidence="3 4">
    <name type="scientific">Dongia soli</name>
    <dbReference type="NCBI Taxonomy" id="600628"/>
    <lineage>
        <taxon>Bacteria</taxon>
        <taxon>Pseudomonadati</taxon>
        <taxon>Pseudomonadota</taxon>
        <taxon>Alphaproteobacteria</taxon>
        <taxon>Rhodospirillales</taxon>
        <taxon>Dongiaceae</taxon>
        <taxon>Dongia</taxon>
    </lineage>
</organism>
<feature type="region of interest" description="Disordered" evidence="1">
    <location>
        <begin position="22"/>
        <end position="69"/>
    </location>
</feature>